<dbReference type="RefSeq" id="WP_084447651.1">
    <property type="nucleotide sequence ID" value="NZ_FWWW01000099.1"/>
</dbReference>
<evidence type="ECO:0000313" key="2">
    <source>
        <dbReference type="Proteomes" id="UP000192266"/>
    </source>
</evidence>
<sequence length="115" mass="12965">MQLELLAVDKHATNTAYRYTGPWSLKSPGEDFKLESRYLKLREGDQPNLVSVGVNARGPGLMLRIGPLTIGSNNLQALFEKVAPTAPTLMLSFRYWLGLINGIRRRKKPRCQPKK</sequence>
<protein>
    <submittedName>
        <fullName evidence="1">Uncharacterized protein</fullName>
    </submittedName>
</protein>
<dbReference type="EMBL" id="FWWW01000099">
    <property type="protein sequence ID" value="SMC00283.1"/>
    <property type="molecule type" value="Genomic_DNA"/>
</dbReference>
<dbReference type="OrthoDB" id="9805336at2"/>
<evidence type="ECO:0000313" key="1">
    <source>
        <dbReference type="EMBL" id="SMC00283.1"/>
    </source>
</evidence>
<organism evidence="1 2">
    <name type="scientific">Hymenobacter roseosalivarius DSM 11622</name>
    <dbReference type="NCBI Taxonomy" id="645990"/>
    <lineage>
        <taxon>Bacteria</taxon>
        <taxon>Pseudomonadati</taxon>
        <taxon>Bacteroidota</taxon>
        <taxon>Cytophagia</taxon>
        <taxon>Cytophagales</taxon>
        <taxon>Hymenobacteraceae</taxon>
        <taxon>Hymenobacter</taxon>
    </lineage>
</organism>
<dbReference type="STRING" id="645990.SAMN00120144_1713"/>
<proteinExistence type="predicted"/>
<gene>
    <name evidence="1" type="ORF">SAMN00120144_1713</name>
</gene>
<name>A0A1W1W448_9BACT</name>
<dbReference type="AlphaFoldDB" id="A0A1W1W448"/>
<dbReference type="Proteomes" id="UP000192266">
    <property type="component" value="Unassembled WGS sequence"/>
</dbReference>
<accession>A0A1W1W448</accession>
<reference evidence="1 2" key="1">
    <citation type="submission" date="2017-04" db="EMBL/GenBank/DDBJ databases">
        <authorList>
            <person name="Afonso C.L."/>
            <person name="Miller P.J."/>
            <person name="Scott M.A."/>
            <person name="Spackman E."/>
            <person name="Goraichik I."/>
            <person name="Dimitrov K.M."/>
            <person name="Suarez D.L."/>
            <person name="Swayne D.E."/>
        </authorList>
    </citation>
    <scope>NUCLEOTIDE SEQUENCE [LARGE SCALE GENOMIC DNA]</scope>
    <source>
        <strain evidence="1 2">DSM 11622</strain>
    </source>
</reference>
<keyword evidence="2" id="KW-1185">Reference proteome</keyword>